<accession>A0A246S5H6</accession>
<evidence type="ECO:0000313" key="3">
    <source>
        <dbReference type="EMBL" id="OWV31706.1"/>
    </source>
</evidence>
<evidence type="ECO:0000256" key="2">
    <source>
        <dbReference type="SAM" id="SignalP"/>
    </source>
</evidence>
<evidence type="ECO:0000256" key="1">
    <source>
        <dbReference type="SAM" id="MobiDB-lite"/>
    </source>
</evidence>
<feature type="region of interest" description="Disordered" evidence="1">
    <location>
        <begin position="39"/>
        <end position="100"/>
    </location>
</feature>
<feature type="chain" id="PRO_5012128443" evidence="2">
    <location>
        <begin position="27"/>
        <end position="100"/>
    </location>
</feature>
<sequence length="100" mass="10876">MFNVFVKKAAVVGLSLGLLASPLAFAHISIEANQDLSVNDEPIQAQSHRTNDQADFSPSDLMFDEGDQPNVIKAESHRTSTQADFTAKDLTQDEGDGNVW</sequence>
<dbReference type="OrthoDB" id="6167081at2"/>
<evidence type="ECO:0000313" key="4">
    <source>
        <dbReference type="Proteomes" id="UP000197334"/>
    </source>
</evidence>
<keyword evidence="4" id="KW-1185">Reference proteome</keyword>
<comment type="caution">
    <text evidence="3">The sequence shown here is derived from an EMBL/GenBank/DDBJ whole genome shotgun (WGS) entry which is preliminary data.</text>
</comment>
<feature type="compositionally biased region" description="Polar residues" evidence="1">
    <location>
        <begin position="44"/>
        <end position="56"/>
    </location>
</feature>
<name>A0A246S5H6_9GAMM</name>
<organism evidence="3 4">
    <name type="scientific">Halomonas campaniensis</name>
    <dbReference type="NCBI Taxonomy" id="213554"/>
    <lineage>
        <taxon>Bacteria</taxon>
        <taxon>Pseudomonadati</taxon>
        <taxon>Pseudomonadota</taxon>
        <taxon>Gammaproteobacteria</taxon>
        <taxon>Oceanospirillales</taxon>
        <taxon>Halomonadaceae</taxon>
        <taxon>Halomonas</taxon>
    </lineage>
</organism>
<reference evidence="3 4" key="1">
    <citation type="submission" date="2014-08" db="EMBL/GenBank/DDBJ databases">
        <title>Draft genome sequence of a novel L-asparaginase producing marine bacterium, Halomonas campaniensis.</title>
        <authorList>
            <person name="Sundarakrishnan B."/>
            <person name="Moushumi Priya A."/>
            <person name="Raman G."/>
            <person name="Sakthivel N."/>
            <person name="Park S."/>
            <person name="Jayachandran S."/>
        </authorList>
    </citation>
    <scope>NUCLEOTIDE SEQUENCE [LARGE SCALE GENOMIC DNA]</scope>
    <source>
        <strain evidence="3 4">SK03</strain>
    </source>
</reference>
<dbReference type="RefSeq" id="WP_088698314.1">
    <property type="nucleotide sequence ID" value="NZ_JPUA01000001.1"/>
</dbReference>
<gene>
    <name evidence="3" type="ORF">JI62_00670</name>
</gene>
<dbReference type="AlphaFoldDB" id="A0A246S5H6"/>
<feature type="signal peptide" evidence="2">
    <location>
        <begin position="1"/>
        <end position="26"/>
    </location>
</feature>
<dbReference type="EMBL" id="JPUA01000001">
    <property type="protein sequence ID" value="OWV31706.1"/>
    <property type="molecule type" value="Genomic_DNA"/>
</dbReference>
<proteinExistence type="predicted"/>
<dbReference type="Proteomes" id="UP000197334">
    <property type="component" value="Unassembled WGS sequence"/>
</dbReference>
<keyword evidence="2" id="KW-0732">Signal</keyword>
<protein>
    <submittedName>
        <fullName evidence="3">Uncharacterized protein</fullName>
    </submittedName>
</protein>